<gene>
    <name evidence="11" type="ORF">SPI_03736</name>
</gene>
<dbReference type="GO" id="GO:0005524">
    <property type="term" value="F:ATP binding"/>
    <property type="evidence" value="ECO:0007669"/>
    <property type="project" value="InterPro"/>
</dbReference>
<evidence type="ECO:0000256" key="9">
    <source>
        <dbReference type="ARBA" id="ARBA00048679"/>
    </source>
</evidence>
<dbReference type="Pfam" id="PF07714">
    <property type="entry name" value="PK_Tyr_Ser-Thr"/>
    <property type="match status" value="1"/>
</dbReference>
<dbReference type="GO" id="GO:0007165">
    <property type="term" value="P:signal transduction"/>
    <property type="evidence" value="ECO:0007669"/>
    <property type="project" value="TreeGrafter"/>
</dbReference>
<evidence type="ECO:0000256" key="4">
    <source>
        <dbReference type="ARBA" id="ARBA00013948"/>
    </source>
</evidence>
<comment type="function">
    <text evidence="1">Component of the EKC/KEOPS complex that is required for the formation of a threonylcarbamoyl group on adenosine at position 37 (t(6)A37) in tRNAs that read codons beginning with adenine. The complex is probably involved in the transfer of the threonylcarbamoyl moiety of threonylcarbamoyl-AMP (TC-AMP) to the N6 group of A37. BUD32 has ATPase activity in the context of the EKC/KEOPS complex and likely plays a supporting role to the catalytic subunit KAE1. The EKC/KEOPS complex also promotes both telomere uncapping and telomere elongation. The complex is required for efficient recruitment of transcriptional coactivators.</text>
</comment>
<evidence type="ECO:0000256" key="6">
    <source>
        <dbReference type="ARBA" id="ARBA00030980"/>
    </source>
</evidence>
<comment type="caution">
    <text evidence="11">The sequence shown here is derived from an EMBL/GenBank/DDBJ whole genome shotgun (WGS) entry which is preliminary data.</text>
</comment>
<comment type="catalytic activity">
    <reaction evidence="8">
        <text>L-threonyl-[protein] + ATP = O-phospho-L-threonyl-[protein] + ADP + H(+)</text>
        <dbReference type="Rhea" id="RHEA:46608"/>
        <dbReference type="Rhea" id="RHEA-COMP:11060"/>
        <dbReference type="Rhea" id="RHEA-COMP:11605"/>
        <dbReference type="ChEBI" id="CHEBI:15378"/>
        <dbReference type="ChEBI" id="CHEBI:30013"/>
        <dbReference type="ChEBI" id="CHEBI:30616"/>
        <dbReference type="ChEBI" id="CHEBI:61977"/>
        <dbReference type="ChEBI" id="CHEBI:456216"/>
        <dbReference type="EC" id="2.7.11.1"/>
    </reaction>
</comment>
<dbReference type="STRING" id="1081102.A0A167WBB4"/>
<keyword evidence="11" id="KW-0418">Kinase</keyword>
<dbReference type="PROSITE" id="PS50011">
    <property type="entry name" value="PROTEIN_KINASE_DOM"/>
    <property type="match status" value="1"/>
</dbReference>
<dbReference type="Proteomes" id="UP000076874">
    <property type="component" value="Unassembled WGS sequence"/>
</dbReference>
<dbReference type="InterPro" id="IPR011009">
    <property type="entry name" value="Kinase-like_dom_sf"/>
</dbReference>
<dbReference type="EC" id="2.7.11.1" evidence="3"/>
<evidence type="ECO:0000256" key="5">
    <source>
        <dbReference type="ARBA" id="ARBA00019973"/>
    </source>
</evidence>
<evidence type="ECO:0000259" key="10">
    <source>
        <dbReference type="PROSITE" id="PS50011"/>
    </source>
</evidence>
<feature type="domain" description="Protein kinase" evidence="10">
    <location>
        <begin position="2"/>
        <end position="277"/>
    </location>
</feature>
<dbReference type="SUPFAM" id="SSF56112">
    <property type="entry name" value="Protein kinase-like (PK-like)"/>
    <property type="match status" value="1"/>
</dbReference>
<evidence type="ECO:0000256" key="2">
    <source>
        <dbReference type="ARBA" id="ARBA00011534"/>
    </source>
</evidence>
<proteinExistence type="predicted"/>
<dbReference type="InterPro" id="IPR000719">
    <property type="entry name" value="Prot_kinase_dom"/>
</dbReference>
<dbReference type="InterPro" id="IPR001245">
    <property type="entry name" value="Ser-Thr/Tyr_kinase_cat_dom"/>
</dbReference>
<dbReference type="InterPro" id="IPR008266">
    <property type="entry name" value="Tyr_kinase_AS"/>
</dbReference>
<dbReference type="PROSITE" id="PS00109">
    <property type="entry name" value="PROTEIN_KINASE_TYR"/>
    <property type="match status" value="1"/>
</dbReference>
<dbReference type="PANTHER" id="PTHR23257">
    <property type="entry name" value="SERINE-THREONINE PROTEIN KINASE"/>
    <property type="match status" value="1"/>
</dbReference>
<keyword evidence="12" id="KW-1185">Reference proteome</keyword>
<dbReference type="EMBL" id="AZHD01000005">
    <property type="protein sequence ID" value="OAA63573.1"/>
    <property type="molecule type" value="Genomic_DNA"/>
</dbReference>
<comment type="catalytic activity">
    <reaction evidence="9">
        <text>L-seryl-[protein] + ATP = O-phospho-L-seryl-[protein] + ADP + H(+)</text>
        <dbReference type="Rhea" id="RHEA:17989"/>
        <dbReference type="Rhea" id="RHEA-COMP:9863"/>
        <dbReference type="Rhea" id="RHEA-COMP:11604"/>
        <dbReference type="ChEBI" id="CHEBI:15378"/>
        <dbReference type="ChEBI" id="CHEBI:29999"/>
        <dbReference type="ChEBI" id="CHEBI:30616"/>
        <dbReference type="ChEBI" id="CHEBI:83421"/>
        <dbReference type="ChEBI" id="CHEBI:456216"/>
        <dbReference type="EC" id="2.7.11.1"/>
    </reaction>
</comment>
<organism evidence="11 12">
    <name type="scientific">Niveomyces insectorum RCEF 264</name>
    <dbReference type="NCBI Taxonomy" id="1081102"/>
    <lineage>
        <taxon>Eukaryota</taxon>
        <taxon>Fungi</taxon>
        <taxon>Dikarya</taxon>
        <taxon>Ascomycota</taxon>
        <taxon>Pezizomycotina</taxon>
        <taxon>Sordariomycetes</taxon>
        <taxon>Hypocreomycetidae</taxon>
        <taxon>Hypocreales</taxon>
        <taxon>Cordycipitaceae</taxon>
        <taxon>Niveomyces</taxon>
    </lineage>
</organism>
<evidence type="ECO:0000313" key="11">
    <source>
        <dbReference type="EMBL" id="OAA63573.1"/>
    </source>
</evidence>
<protein>
    <recommendedName>
        <fullName evidence="5">EKC/KEOPS complex subunit BUD32</fullName>
        <ecNumber evidence="3">2.7.11.1</ecNumber>
    </recommendedName>
    <alternativeName>
        <fullName evidence="6 7">Atypical Serine/threonine protein kinase BUD32</fullName>
    </alternativeName>
    <alternativeName>
        <fullName evidence="4">EKC/KEOPS complex subunit bud32</fullName>
    </alternativeName>
</protein>
<evidence type="ECO:0000256" key="3">
    <source>
        <dbReference type="ARBA" id="ARBA00012513"/>
    </source>
</evidence>
<dbReference type="InterPro" id="IPR050167">
    <property type="entry name" value="Ser_Thr_protein_kinase"/>
</dbReference>
<keyword evidence="11" id="KW-0808">Transferase</keyword>
<name>A0A167WBB4_9HYPO</name>
<evidence type="ECO:0000256" key="7">
    <source>
        <dbReference type="ARBA" id="ARBA00033194"/>
    </source>
</evidence>
<dbReference type="GO" id="GO:0005737">
    <property type="term" value="C:cytoplasm"/>
    <property type="evidence" value="ECO:0007669"/>
    <property type="project" value="TreeGrafter"/>
</dbReference>
<accession>A0A167WBB4</accession>
<sequence length="277" mass="30861">MWYSIIGMGASCFASSTDGKTVLKGYEIWEGGQRRAAYARSCEETLAREDQVYRRLGPHPQILTCYGLEEVHPGVHALRLELAPLGNVRQFIEDHVLSPPSMQERLQMALDVAHGLAHIHARGVQHADLSCRNLFLFPGYRVKAGDFGASRIEGCDWVASLCEEAQYELPCRGRDFDDRPVRQREIFALEAAIFEVMAWEGPYQGLDDAEIDRLFACDAFPSVEGLLAGDIILGCWMEEYDSVDDVVLFLRKVLLPKDLGTATAGNGNGHHALNHLD</sequence>
<comment type="subunit">
    <text evidence="2">Component of the EKC/KEOPS complex composed of at least BUD32, CGI121, GON7, KAE1 and PCC1; the whole complex dimerizes.</text>
</comment>
<dbReference type="AlphaFoldDB" id="A0A167WBB4"/>
<reference evidence="11 12" key="1">
    <citation type="journal article" date="2016" name="Genome Biol. Evol.">
        <title>Divergent and convergent evolution of fungal pathogenicity.</title>
        <authorList>
            <person name="Shang Y."/>
            <person name="Xiao G."/>
            <person name="Zheng P."/>
            <person name="Cen K."/>
            <person name="Zhan S."/>
            <person name="Wang C."/>
        </authorList>
    </citation>
    <scope>NUCLEOTIDE SEQUENCE [LARGE SCALE GENOMIC DNA]</scope>
    <source>
        <strain evidence="11 12">RCEF 264</strain>
    </source>
</reference>
<evidence type="ECO:0000256" key="8">
    <source>
        <dbReference type="ARBA" id="ARBA00047899"/>
    </source>
</evidence>
<dbReference type="GO" id="GO:0004674">
    <property type="term" value="F:protein serine/threonine kinase activity"/>
    <property type="evidence" value="ECO:0007669"/>
    <property type="project" value="UniProtKB-EC"/>
</dbReference>
<evidence type="ECO:0000313" key="12">
    <source>
        <dbReference type="Proteomes" id="UP000076874"/>
    </source>
</evidence>
<evidence type="ECO:0000256" key="1">
    <source>
        <dbReference type="ARBA" id="ARBA00003747"/>
    </source>
</evidence>
<dbReference type="OrthoDB" id="4868353at2759"/>
<dbReference type="Gene3D" id="1.10.510.10">
    <property type="entry name" value="Transferase(Phosphotransferase) domain 1"/>
    <property type="match status" value="1"/>
</dbReference>